<dbReference type="PRINTS" id="PR00463">
    <property type="entry name" value="EP450I"/>
</dbReference>
<dbReference type="InterPro" id="IPR050476">
    <property type="entry name" value="Insect_CytP450_Detox"/>
</dbReference>
<dbReference type="GO" id="GO:0005506">
    <property type="term" value="F:iron ion binding"/>
    <property type="evidence" value="ECO:0007669"/>
    <property type="project" value="InterPro"/>
</dbReference>
<reference evidence="11" key="1">
    <citation type="submission" date="2010-08" db="EMBL/GenBank/DDBJ databases">
        <authorList>
            <consortium name="Caenorhabditis japonica Sequencing Consortium"/>
            <person name="Wilson R.K."/>
        </authorList>
    </citation>
    <scope>NUCLEOTIDE SEQUENCE [LARGE SCALE GENOMIC DNA]</scope>
    <source>
        <strain evidence="11">DF5081</strain>
    </source>
</reference>
<evidence type="ECO:0000256" key="9">
    <source>
        <dbReference type="RuleBase" id="RU000461"/>
    </source>
</evidence>
<dbReference type="PANTHER" id="PTHR24292">
    <property type="entry name" value="CYTOCHROME P450"/>
    <property type="match status" value="1"/>
</dbReference>
<evidence type="ECO:0008006" key="12">
    <source>
        <dbReference type="Google" id="ProtNLM"/>
    </source>
</evidence>
<keyword evidence="11" id="KW-1185">Reference proteome</keyword>
<evidence type="ECO:0000256" key="1">
    <source>
        <dbReference type="ARBA" id="ARBA00001971"/>
    </source>
</evidence>
<dbReference type="InterPro" id="IPR002401">
    <property type="entry name" value="Cyt_P450_E_grp-I"/>
</dbReference>
<keyword evidence="6 8" id="KW-0408">Iron</keyword>
<dbReference type="GO" id="GO:0020037">
    <property type="term" value="F:heme binding"/>
    <property type="evidence" value="ECO:0007669"/>
    <property type="project" value="InterPro"/>
</dbReference>
<protein>
    <recommendedName>
        <fullName evidence="12">Cytochrome P450</fullName>
    </recommendedName>
</protein>
<accession>A0A8R1DVW6</accession>
<comment type="similarity">
    <text evidence="2 9">Belongs to the cytochrome P450 family.</text>
</comment>
<dbReference type="Pfam" id="PF00067">
    <property type="entry name" value="p450"/>
    <property type="match status" value="1"/>
</dbReference>
<dbReference type="InterPro" id="IPR036396">
    <property type="entry name" value="Cyt_P450_sf"/>
</dbReference>
<dbReference type="Gene3D" id="1.10.630.10">
    <property type="entry name" value="Cytochrome P450"/>
    <property type="match status" value="1"/>
</dbReference>
<dbReference type="GO" id="GO:0004497">
    <property type="term" value="F:monooxygenase activity"/>
    <property type="evidence" value="ECO:0007669"/>
    <property type="project" value="UniProtKB-KW"/>
</dbReference>
<dbReference type="PRINTS" id="PR00385">
    <property type="entry name" value="P450"/>
</dbReference>
<dbReference type="PROSITE" id="PS00086">
    <property type="entry name" value="CYTOCHROME_P450"/>
    <property type="match status" value="1"/>
</dbReference>
<comment type="cofactor">
    <cofactor evidence="1 8">
        <name>heme</name>
        <dbReference type="ChEBI" id="CHEBI:30413"/>
    </cofactor>
</comment>
<evidence type="ECO:0000256" key="6">
    <source>
        <dbReference type="ARBA" id="ARBA00023004"/>
    </source>
</evidence>
<proteinExistence type="inferred from homology"/>
<keyword evidence="5 9" id="KW-0560">Oxidoreductase</keyword>
<feature type="binding site" description="axial binding residue" evidence="8">
    <location>
        <position position="456"/>
    </location>
    <ligand>
        <name>heme</name>
        <dbReference type="ChEBI" id="CHEBI:30413"/>
    </ligand>
    <ligandPart>
        <name>Fe</name>
        <dbReference type="ChEBI" id="CHEBI:18248"/>
    </ligandPart>
</feature>
<evidence type="ECO:0000256" key="2">
    <source>
        <dbReference type="ARBA" id="ARBA00010617"/>
    </source>
</evidence>
<keyword evidence="7 9" id="KW-0503">Monooxygenase</keyword>
<dbReference type="InterPro" id="IPR017972">
    <property type="entry name" value="Cyt_P450_CS"/>
</dbReference>
<dbReference type="OMA" id="LAMGQPN"/>
<dbReference type="PANTHER" id="PTHR24292:SF102">
    <property type="entry name" value="CYTOCHROME P450 FAMILY-RELATED"/>
    <property type="match status" value="1"/>
</dbReference>
<dbReference type="SUPFAM" id="SSF48264">
    <property type="entry name" value="Cytochrome P450"/>
    <property type="match status" value="1"/>
</dbReference>
<dbReference type="FunFam" id="1.10.630.10:FF:000182">
    <property type="entry name" value="Cytochrome P450 3A4"/>
    <property type="match status" value="1"/>
</dbReference>
<keyword evidence="3 8" id="KW-0349">Heme</keyword>
<organism evidence="10 11">
    <name type="scientific">Caenorhabditis japonica</name>
    <dbReference type="NCBI Taxonomy" id="281687"/>
    <lineage>
        <taxon>Eukaryota</taxon>
        <taxon>Metazoa</taxon>
        <taxon>Ecdysozoa</taxon>
        <taxon>Nematoda</taxon>
        <taxon>Chromadorea</taxon>
        <taxon>Rhabditida</taxon>
        <taxon>Rhabditina</taxon>
        <taxon>Rhabditomorpha</taxon>
        <taxon>Rhabditoidea</taxon>
        <taxon>Rhabditidae</taxon>
        <taxon>Peloderinae</taxon>
        <taxon>Caenorhabditis</taxon>
    </lineage>
</organism>
<keyword evidence="4 8" id="KW-0479">Metal-binding</keyword>
<evidence type="ECO:0000256" key="3">
    <source>
        <dbReference type="ARBA" id="ARBA00022617"/>
    </source>
</evidence>
<dbReference type="InterPro" id="IPR001128">
    <property type="entry name" value="Cyt_P450"/>
</dbReference>
<dbReference type="EnsemblMetazoa" id="CJA12677a.1">
    <property type="protein sequence ID" value="CJA12677a.1"/>
    <property type="gene ID" value="WBGene00131881"/>
</dbReference>
<evidence type="ECO:0000256" key="5">
    <source>
        <dbReference type="ARBA" id="ARBA00023002"/>
    </source>
</evidence>
<sequence>MGLVIVLVILFATVAGYFKWVHTYWRRRGLDGPTGMPILGSFYEISDPNKPRAYFLHNWTKKFGKIFGYYEGTVPVLVISDLDMLQEMFIKKFDCFYARKPTNTIHGNLESTQEEPRIHLFSSRGARWKRLRSLASPGFSVKALKMVHDVMEDSVINMVDLMAKHEDGNAFNIHEYFQEFTYDVISRLAMGQPNSELFNNEGVEITKKIFSRSHRSVPWYLSVLFPNYQYYIKKLFWNHENVKGGNVGKMFQFCEQSVYNRIKEREENARLGIENPESDFMDMFLNYYSDQVEDVEFGSQIEKKVTAEDVIGSCFVFLLAGFDTTANSLAYAAYLLAKNPEKMKLVQEEIDSIVTGGNISYDDIGKMRYLEAVIKEALRLYPVGWFACSRECVKQTTLGEHVIDVGVRVEADVMSIQRSTEIWGPDANEFVPERWINSSTRHVMSWIPFGAGPRECVGKRLAISEAKTALAHVLRRYNLVSGIETEVRFVELDLKFQFSVQKELHIQGCTTASPEAVTLHIEPRF</sequence>
<dbReference type="CDD" id="cd11055">
    <property type="entry name" value="CYP3A-like"/>
    <property type="match status" value="1"/>
</dbReference>
<evidence type="ECO:0000313" key="10">
    <source>
        <dbReference type="EnsemblMetazoa" id="CJA12677a.1"/>
    </source>
</evidence>
<dbReference type="AlphaFoldDB" id="A0A8R1DVW6"/>
<evidence type="ECO:0000256" key="4">
    <source>
        <dbReference type="ARBA" id="ARBA00022723"/>
    </source>
</evidence>
<dbReference type="Proteomes" id="UP000005237">
    <property type="component" value="Unassembled WGS sequence"/>
</dbReference>
<evidence type="ECO:0000256" key="8">
    <source>
        <dbReference type="PIRSR" id="PIRSR602401-1"/>
    </source>
</evidence>
<dbReference type="GO" id="GO:0016705">
    <property type="term" value="F:oxidoreductase activity, acting on paired donors, with incorporation or reduction of molecular oxygen"/>
    <property type="evidence" value="ECO:0007669"/>
    <property type="project" value="InterPro"/>
</dbReference>
<reference evidence="10" key="2">
    <citation type="submission" date="2022-06" db="UniProtKB">
        <authorList>
            <consortium name="EnsemblMetazoa"/>
        </authorList>
    </citation>
    <scope>IDENTIFICATION</scope>
    <source>
        <strain evidence="10">DF5081</strain>
    </source>
</reference>
<evidence type="ECO:0000256" key="7">
    <source>
        <dbReference type="ARBA" id="ARBA00023033"/>
    </source>
</evidence>
<name>A0A8R1DVW6_CAEJA</name>
<evidence type="ECO:0000313" key="11">
    <source>
        <dbReference type="Proteomes" id="UP000005237"/>
    </source>
</evidence>